<keyword evidence="3 5" id="KW-1133">Transmembrane helix</keyword>
<feature type="transmembrane region" description="Helical" evidence="5">
    <location>
        <begin position="54"/>
        <end position="72"/>
    </location>
</feature>
<comment type="caution">
    <text evidence="6">The sequence shown here is derived from an EMBL/GenBank/DDBJ whole genome shotgun (WGS) entry which is preliminary data.</text>
</comment>
<evidence type="ECO:0000256" key="3">
    <source>
        <dbReference type="ARBA" id="ARBA00022989"/>
    </source>
</evidence>
<name>A0A0C1EFA9_9BACT</name>
<keyword evidence="4 5" id="KW-0472">Membrane</keyword>
<organism evidence="6 7">
    <name type="scientific">Parachlamydia acanthamoebae</name>
    <dbReference type="NCBI Taxonomy" id="83552"/>
    <lineage>
        <taxon>Bacteria</taxon>
        <taxon>Pseudomonadati</taxon>
        <taxon>Chlamydiota</taxon>
        <taxon>Chlamydiia</taxon>
        <taxon>Parachlamydiales</taxon>
        <taxon>Parachlamydiaceae</taxon>
        <taxon>Parachlamydia</taxon>
    </lineage>
</organism>
<dbReference type="InterPro" id="IPR008217">
    <property type="entry name" value="Ccc1_fam"/>
</dbReference>
<evidence type="ECO:0000256" key="5">
    <source>
        <dbReference type="SAM" id="Phobius"/>
    </source>
</evidence>
<protein>
    <submittedName>
        <fullName evidence="6">Uncharacterized protein</fullName>
    </submittedName>
</protein>
<proteinExistence type="predicted"/>
<feature type="transmembrane region" description="Helical" evidence="5">
    <location>
        <begin position="227"/>
        <end position="249"/>
    </location>
</feature>
<reference evidence="6 7" key="1">
    <citation type="journal article" date="2014" name="Mol. Biol. Evol.">
        <title>Massive expansion of Ubiquitination-related gene families within the Chlamydiae.</title>
        <authorList>
            <person name="Domman D."/>
            <person name="Collingro A."/>
            <person name="Lagkouvardos I."/>
            <person name="Gehre L."/>
            <person name="Weinmaier T."/>
            <person name="Rattei T."/>
            <person name="Subtil A."/>
            <person name="Horn M."/>
        </authorList>
    </citation>
    <scope>NUCLEOTIDE SEQUENCE [LARGE SCALE GENOMIC DNA]</scope>
    <source>
        <strain evidence="6 7">OEW1</strain>
    </source>
</reference>
<feature type="transmembrane region" description="Helical" evidence="5">
    <location>
        <begin position="201"/>
        <end position="221"/>
    </location>
</feature>
<feature type="transmembrane region" description="Helical" evidence="5">
    <location>
        <begin position="175"/>
        <end position="194"/>
    </location>
</feature>
<sequence length="254" mass="27900">MAMPDNKSPSHFKGKDAIDHVVEAQAEGLMASAEIHGVEMPGHLSAGTDAAREMALGLLLLGIVLFKSGLYLGTTWKLLLIFALSWAIWKAGRSAWLGWSRLERLHRVLKQEKWEIEHNRAQEKEELKDLYAAKGFDGQLLEDAVDVLMADGDRLLRVMVEEELGLSLEKTEHPLMQGVGALVGALLGATICLLTEWLVPYYGLIVGSFVVGGVASAYAAYQIGNRYIPAIVWNLGLFCLSAGFLYFLIPYVLG</sequence>
<dbReference type="Proteomes" id="UP000031307">
    <property type="component" value="Unassembled WGS sequence"/>
</dbReference>
<comment type="subcellular location">
    <subcellularLocation>
        <location evidence="1">Endomembrane system</location>
        <topology evidence="1">Multi-pass membrane protein</topology>
    </subcellularLocation>
</comment>
<dbReference type="AlphaFoldDB" id="A0A0C1EFA9"/>
<gene>
    <name evidence="6" type="ORF">DB43_DO00110</name>
</gene>
<dbReference type="PATRIC" id="fig|83552.4.peg.68"/>
<dbReference type="Pfam" id="PF01988">
    <property type="entry name" value="VIT1"/>
    <property type="match status" value="1"/>
</dbReference>
<evidence type="ECO:0000256" key="4">
    <source>
        <dbReference type="ARBA" id="ARBA00023136"/>
    </source>
</evidence>
<dbReference type="GO" id="GO:0012505">
    <property type="term" value="C:endomembrane system"/>
    <property type="evidence" value="ECO:0007669"/>
    <property type="project" value="UniProtKB-SubCell"/>
</dbReference>
<keyword evidence="2 5" id="KW-0812">Transmembrane</keyword>
<evidence type="ECO:0000256" key="1">
    <source>
        <dbReference type="ARBA" id="ARBA00004127"/>
    </source>
</evidence>
<evidence type="ECO:0000313" key="6">
    <source>
        <dbReference type="EMBL" id="KIA78718.1"/>
    </source>
</evidence>
<dbReference type="GO" id="GO:0005384">
    <property type="term" value="F:manganese ion transmembrane transporter activity"/>
    <property type="evidence" value="ECO:0007669"/>
    <property type="project" value="InterPro"/>
</dbReference>
<evidence type="ECO:0000313" key="7">
    <source>
        <dbReference type="Proteomes" id="UP000031307"/>
    </source>
</evidence>
<evidence type="ECO:0000256" key="2">
    <source>
        <dbReference type="ARBA" id="ARBA00022692"/>
    </source>
</evidence>
<dbReference type="EMBL" id="JSAM01000009">
    <property type="protein sequence ID" value="KIA78718.1"/>
    <property type="molecule type" value="Genomic_DNA"/>
</dbReference>
<dbReference type="GO" id="GO:0030026">
    <property type="term" value="P:intracellular manganese ion homeostasis"/>
    <property type="evidence" value="ECO:0007669"/>
    <property type="project" value="InterPro"/>
</dbReference>
<accession>A0A0C1EFA9</accession>